<comment type="caution">
    <text evidence="1">The sequence shown here is derived from an EMBL/GenBank/DDBJ whole genome shotgun (WGS) entry which is preliminary data.</text>
</comment>
<dbReference type="Proteomes" id="UP000600101">
    <property type="component" value="Unassembled WGS sequence"/>
</dbReference>
<organism evidence="1 2">
    <name type="scientific">Siccirubricoccus deserti</name>
    <dbReference type="NCBI Taxonomy" id="2013562"/>
    <lineage>
        <taxon>Bacteria</taxon>
        <taxon>Pseudomonadati</taxon>
        <taxon>Pseudomonadota</taxon>
        <taxon>Alphaproteobacteria</taxon>
        <taxon>Acetobacterales</taxon>
        <taxon>Roseomonadaceae</taxon>
        <taxon>Siccirubricoccus</taxon>
    </lineage>
</organism>
<evidence type="ECO:0000313" key="1">
    <source>
        <dbReference type="EMBL" id="MBC4018803.1"/>
    </source>
</evidence>
<evidence type="ECO:0000313" key="2">
    <source>
        <dbReference type="Proteomes" id="UP000600101"/>
    </source>
</evidence>
<proteinExistence type="predicted"/>
<accession>A0A9X0R4P4</accession>
<gene>
    <name evidence="1" type="ORF">H7965_26460</name>
</gene>
<reference evidence="1" key="1">
    <citation type="submission" date="2020-08" db="EMBL/GenBank/DDBJ databases">
        <authorList>
            <person name="Hu Y."/>
            <person name="Nguyen S.V."/>
            <person name="Li F."/>
            <person name="Fanning S."/>
        </authorList>
    </citation>
    <scope>NUCLEOTIDE SEQUENCE</scope>
    <source>
        <strain evidence="1">SYSU D8009</strain>
    </source>
</reference>
<keyword evidence="2" id="KW-1185">Reference proteome</keyword>
<sequence length="288" mass="31147">MPKTTPVVARPVSAAQVTIQDFRAVYHLARRTMTVYDPLLQDRPSPAAYSAAAAKRVVRTALLTSLGRRVLPKGAADLPRRLAEIVLVTRVPIAAARPLAERLRGHHCRLYLAEARRRSLPTSLNLIKRGLEPLRMTSEAGTPGGRHVALLTASGWAEYPGREFRRAALSVLAGRDDAGLWGVRVPSTLRDADAALIWLEPAVVRRTREAGLRVLRQGDLWVMERRRGGCGMAASAIPAGHVWDAAARVLRHGAHDELSVPFPATAVVPATLAPRGTGRRRGGCGAKP</sequence>
<dbReference type="EMBL" id="JACOMF010000081">
    <property type="protein sequence ID" value="MBC4018803.1"/>
    <property type="molecule type" value="Genomic_DNA"/>
</dbReference>
<name>A0A9X0R4P4_9PROT</name>
<protein>
    <submittedName>
        <fullName evidence="1">Uncharacterized protein</fullName>
    </submittedName>
</protein>
<dbReference type="AlphaFoldDB" id="A0A9X0R4P4"/>
<dbReference type="RefSeq" id="WP_186773543.1">
    <property type="nucleotide sequence ID" value="NZ_JACOMF010000081.1"/>
</dbReference>